<dbReference type="InterPro" id="IPR039420">
    <property type="entry name" value="WalR-like"/>
</dbReference>
<accession>A0ABQ5UIK0</accession>
<name>A0ABQ5UIK0_9HYPH</name>
<feature type="domain" description="OmpR/PhoB-type" evidence="9">
    <location>
        <begin position="135"/>
        <end position="235"/>
    </location>
</feature>
<dbReference type="InterPro" id="IPR001789">
    <property type="entry name" value="Sig_transdc_resp-reg_receiver"/>
</dbReference>
<dbReference type="InterPro" id="IPR036388">
    <property type="entry name" value="WH-like_DNA-bd_sf"/>
</dbReference>
<proteinExistence type="predicted"/>
<protein>
    <submittedName>
        <fullName evidence="10">DNA-binding response regulator</fullName>
    </submittedName>
</protein>
<dbReference type="InterPro" id="IPR011006">
    <property type="entry name" value="CheY-like_superfamily"/>
</dbReference>
<keyword evidence="1 6" id="KW-0597">Phosphoprotein</keyword>
<dbReference type="PROSITE" id="PS51755">
    <property type="entry name" value="OMPR_PHOB"/>
    <property type="match status" value="1"/>
</dbReference>
<dbReference type="Pfam" id="PF00486">
    <property type="entry name" value="Trans_reg_C"/>
    <property type="match status" value="1"/>
</dbReference>
<dbReference type="Gene3D" id="1.10.10.10">
    <property type="entry name" value="Winged helix-like DNA-binding domain superfamily/Winged helix DNA-binding domain"/>
    <property type="match status" value="1"/>
</dbReference>
<evidence type="ECO:0000259" key="9">
    <source>
        <dbReference type="PROSITE" id="PS51755"/>
    </source>
</evidence>
<dbReference type="PROSITE" id="PS50110">
    <property type="entry name" value="RESPONSE_REGULATORY"/>
    <property type="match status" value="1"/>
</dbReference>
<evidence type="ECO:0000313" key="11">
    <source>
        <dbReference type="Proteomes" id="UP001161406"/>
    </source>
</evidence>
<dbReference type="Proteomes" id="UP001161406">
    <property type="component" value="Unassembled WGS sequence"/>
</dbReference>
<dbReference type="CDD" id="cd00383">
    <property type="entry name" value="trans_reg_C"/>
    <property type="match status" value="1"/>
</dbReference>
<sequence>MDDNPAYILIVEDDRQIATLLETSLGRAGFRTKAVHDGRAMDRVFDTENPDLMLLDVMLPGEDGLSIARRMFARRRCPIIMLTAMNDETDRVVGLELGADDYIAKPFSSRELIARIRAVLRRADHGSTSAPPEEMRSYRFAGWQLTTVSRQLTSPNGEKVELTSAEFYLLTVFCERSREILSRPQLLRLTHNRGVASDDRSIDTLVSRIRRKIEPDPAQPQLLRTVRLGGYQFTPTVEVVPNADGQDHLSA</sequence>
<dbReference type="InterPro" id="IPR016032">
    <property type="entry name" value="Sig_transdc_resp-reg_C-effctor"/>
</dbReference>
<dbReference type="SMART" id="SM00448">
    <property type="entry name" value="REC"/>
    <property type="match status" value="1"/>
</dbReference>
<keyword evidence="3" id="KW-0805">Transcription regulation</keyword>
<dbReference type="SUPFAM" id="SSF46894">
    <property type="entry name" value="C-terminal effector domain of the bipartite response regulators"/>
    <property type="match status" value="1"/>
</dbReference>
<keyword evidence="2" id="KW-0902">Two-component regulatory system</keyword>
<evidence type="ECO:0000256" key="2">
    <source>
        <dbReference type="ARBA" id="ARBA00023012"/>
    </source>
</evidence>
<dbReference type="PANTHER" id="PTHR48111">
    <property type="entry name" value="REGULATOR OF RPOS"/>
    <property type="match status" value="1"/>
</dbReference>
<evidence type="ECO:0000256" key="5">
    <source>
        <dbReference type="ARBA" id="ARBA00023163"/>
    </source>
</evidence>
<reference evidence="10" key="2">
    <citation type="submission" date="2023-01" db="EMBL/GenBank/DDBJ databases">
        <title>Draft genome sequence of Devosia yakushimensis strain NBRC 103855.</title>
        <authorList>
            <person name="Sun Q."/>
            <person name="Mori K."/>
        </authorList>
    </citation>
    <scope>NUCLEOTIDE SEQUENCE</scope>
    <source>
        <strain evidence="10">NBRC 103855</strain>
    </source>
</reference>
<evidence type="ECO:0000256" key="4">
    <source>
        <dbReference type="ARBA" id="ARBA00023125"/>
    </source>
</evidence>
<evidence type="ECO:0000259" key="8">
    <source>
        <dbReference type="PROSITE" id="PS50110"/>
    </source>
</evidence>
<dbReference type="Pfam" id="PF00072">
    <property type="entry name" value="Response_reg"/>
    <property type="match status" value="1"/>
</dbReference>
<evidence type="ECO:0000256" key="3">
    <source>
        <dbReference type="ARBA" id="ARBA00023015"/>
    </source>
</evidence>
<feature type="modified residue" description="4-aspartylphosphate" evidence="6">
    <location>
        <position position="56"/>
    </location>
</feature>
<dbReference type="RefSeq" id="WP_284392735.1">
    <property type="nucleotide sequence ID" value="NZ_BSNG01000001.1"/>
</dbReference>
<dbReference type="EMBL" id="BSNG01000001">
    <property type="protein sequence ID" value="GLQ11443.1"/>
    <property type="molecule type" value="Genomic_DNA"/>
</dbReference>
<gene>
    <name evidence="10" type="ORF">GCM10007913_33750</name>
</gene>
<dbReference type="GO" id="GO:0003677">
    <property type="term" value="F:DNA binding"/>
    <property type="evidence" value="ECO:0007669"/>
    <property type="project" value="UniProtKB-KW"/>
</dbReference>
<keyword evidence="5" id="KW-0804">Transcription</keyword>
<feature type="domain" description="Response regulatory" evidence="8">
    <location>
        <begin position="7"/>
        <end position="120"/>
    </location>
</feature>
<evidence type="ECO:0000256" key="6">
    <source>
        <dbReference type="PROSITE-ProRule" id="PRU00169"/>
    </source>
</evidence>
<evidence type="ECO:0000256" key="7">
    <source>
        <dbReference type="PROSITE-ProRule" id="PRU01091"/>
    </source>
</evidence>
<evidence type="ECO:0000256" key="1">
    <source>
        <dbReference type="ARBA" id="ARBA00022553"/>
    </source>
</evidence>
<reference evidence="10" key="1">
    <citation type="journal article" date="2014" name="Int. J. Syst. Evol. Microbiol.">
        <title>Complete genome of a new Firmicutes species belonging to the dominant human colonic microbiota ('Ruminococcus bicirculans') reveals two chromosomes and a selective capacity to utilize plant glucans.</title>
        <authorList>
            <consortium name="NISC Comparative Sequencing Program"/>
            <person name="Wegmann U."/>
            <person name="Louis P."/>
            <person name="Goesmann A."/>
            <person name="Henrissat B."/>
            <person name="Duncan S.H."/>
            <person name="Flint H.J."/>
        </authorList>
    </citation>
    <scope>NUCLEOTIDE SEQUENCE</scope>
    <source>
        <strain evidence="10">NBRC 103855</strain>
    </source>
</reference>
<feature type="DNA-binding region" description="OmpR/PhoB-type" evidence="7">
    <location>
        <begin position="135"/>
        <end position="235"/>
    </location>
</feature>
<dbReference type="Gene3D" id="3.40.50.2300">
    <property type="match status" value="1"/>
</dbReference>
<dbReference type="InterPro" id="IPR001867">
    <property type="entry name" value="OmpR/PhoB-type_DNA-bd"/>
</dbReference>
<dbReference type="SMART" id="SM00862">
    <property type="entry name" value="Trans_reg_C"/>
    <property type="match status" value="1"/>
</dbReference>
<dbReference type="SUPFAM" id="SSF52172">
    <property type="entry name" value="CheY-like"/>
    <property type="match status" value="1"/>
</dbReference>
<dbReference type="Gene3D" id="6.10.250.690">
    <property type="match status" value="1"/>
</dbReference>
<keyword evidence="4 7" id="KW-0238">DNA-binding</keyword>
<evidence type="ECO:0000313" key="10">
    <source>
        <dbReference type="EMBL" id="GLQ11443.1"/>
    </source>
</evidence>
<dbReference type="PANTHER" id="PTHR48111:SF4">
    <property type="entry name" value="DNA-BINDING DUAL TRANSCRIPTIONAL REGULATOR OMPR"/>
    <property type="match status" value="1"/>
</dbReference>
<comment type="caution">
    <text evidence="10">The sequence shown here is derived from an EMBL/GenBank/DDBJ whole genome shotgun (WGS) entry which is preliminary data.</text>
</comment>
<organism evidence="10 11">
    <name type="scientific">Devosia yakushimensis</name>
    <dbReference type="NCBI Taxonomy" id="470028"/>
    <lineage>
        <taxon>Bacteria</taxon>
        <taxon>Pseudomonadati</taxon>
        <taxon>Pseudomonadota</taxon>
        <taxon>Alphaproteobacteria</taxon>
        <taxon>Hyphomicrobiales</taxon>
        <taxon>Devosiaceae</taxon>
        <taxon>Devosia</taxon>
    </lineage>
</organism>
<keyword evidence="11" id="KW-1185">Reference proteome</keyword>